<keyword evidence="6" id="KW-1185">Reference proteome</keyword>
<feature type="repeat" description="TPR" evidence="3">
    <location>
        <begin position="257"/>
        <end position="290"/>
    </location>
</feature>
<keyword evidence="1" id="KW-0677">Repeat</keyword>
<feature type="repeat" description="TPR" evidence="3">
    <location>
        <begin position="223"/>
        <end position="256"/>
    </location>
</feature>
<evidence type="ECO:0000313" key="6">
    <source>
        <dbReference type="Proteomes" id="UP000184315"/>
    </source>
</evidence>
<feature type="repeat" description="TPR" evidence="3">
    <location>
        <begin position="53"/>
        <end position="86"/>
    </location>
</feature>
<dbReference type="GO" id="GO:0046813">
    <property type="term" value="P:receptor-mediated virion attachment to host cell"/>
    <property type="evidence" value="ECO:0007669"/>
    <property type="project" value="TreeGrafter"/>
</dbReference>
<dbReference type="Pfam" id="PF13432">
    <property type="entry name" value="TPR_16"/>
    <property type="match status" value="1"/>
</dbReference>
<dbReference type="InterPro" id="IPR055270">
    <property type="entry name" value="Glyco_tran_10_C"/>
</dbReference>
<dbReference type="Pfam" id="PF07719">
    <property type="entry name" value="TPR_2"/>
    <property type="match status" value="1"/>
</dbReference>
<evidence type="ECO:0000256" key="1">
    <source>
        <dbReference type="ARBA" id="ARBA00022737"/>
    </source>
</evidence>
<dbReference type="STRING" id="671072.PL9214290095"/>
<dbReference type="PROSITE" id="PS50005">
    <property type="entry name" value="TPR"/>
    <property type="match status" value="5"/>
</dbReference>
<dbReference type="PANTHER" id="PTHR44858:SF1">
    <property type="entry name" value="UDP-N-ACETYLGLUCOSAMINE--PEPTIDE N-ACETYLGLUCOSAMINYLTRANSFERASE SPINDLY-RELATED"/>
    <property type="match status" value="1"/>
</dbReference>
<sequence>MSEFPISVDLYVASSEEIVENLIPFFARLDDDRVQKAIAHFFVKFQQKPGLGAVIYQKLATYYYQQNQVNLAINLYQYSIQLNPKFELAYYELGNIFTQLQQWEKAITTYNKTLEFQPNAGHIDERIAEVYYQQEIWEQARFYYQKAVKSQPNLWLSFYKLGEIYFRQQDWLEAIATYQVSIYHKSDFPWSYFRLGECFAVVENWQASAQTYEKAIELLPDFYWGYQALGQIYLKLEAWEKAVNLYQRASQLKSDYYCCYKDLAYAYLRLGEWEEALKNYQKAVELKIELSPQDQHWKNLLNQLKDQPIEFSNTIDHLNSIKIFLPFPISSPLFSPDSYFVIEQLKKHHIEFTSNPEQADLIIAENLKILELFSYKYQDYKRYFLYTEEPRFDINFSQQISLNNINIQIMNIYTEDVFINNYTCCIWHKRVDAVNQCLSLLKDSDFNRKKQKKVVTLTTKKQNSSLLREGRNIDLNGLRCEIALTGYYLGKVDIYGQGWEEGVSLEDSREGDWTIRKFEILQDYHFNLCFENTIAPYYCTEKIWDGIIAGCLPIYYGGEDSTIYEDFPPNSFIDYCQFNSSIELFNYIDQMEWSEYQHRMNLCIDTFNKMAKIMKDNQYFIPNRTKRLIEKIITMFA</sequence>
<dbReference type="SUPFAM" id="SSF48452">
    <property type="entry name" value="TPR-like"/>
    <property type="match status" value="1"/>
</dbReference>
<dbReference type="GO" id="GO:0009279">
    <property type="term" value="C:cell outer membrane"/>
    <property type="evidence" value="ECO:0007669"/>
    <property type="project" value="TreeGrafter"/>
</dbReference>
<dbReference type="SUPFAM" id="SSF53756">
    <property type="entry name" value="UDP-Glycosyltransferase/glycogen phosphorylase"/>
    <property type="match status" value="1"/>
</dbReference>
<dbReference type="Gene3D" id="1.25.40.10">
    <property type="entry name" value="Tetratricopeptide repeat domain"/>
    <property type="match status" value="2"/>
</dbReference>
<dbReference type="Proteomes" id="UP000184315">
    <property type="component" value="Unassembled WGS sequence"/>
</dbReference>
<dbReference type="PROSITE" id="PS50293">
    <property type="entry name" value="TPR_REGION"/>
    <property type="match status" value="1"/>
</dbReference>
<feature type="domain" description="Fucosyltransferase C-terminal" evidence="4">
    <location>
        <begin position="491"/>
        <end position="595"/>
    </location>
</feature>
<name>A0A1J1LG06_9CYAN</name>
<dbReference type="Pfam" id="PF00852">
    <property type="entry name" value="Glyco_transf_10"/>
    <property type="match status" value="1"/>
</dbReference>
<feature type="repeat" description="TPR" evidence="3">
    <location>
        <begin position="87"/>
        <end position="120"/>
    </location>
</feature>
<evidence type="ECO:0000313" key="5">
    <source>
        <dbReference type="EMBL" id="CUR30505.1"/>
    </source>
</evidence>
<dbReference type="InterPro" id="IPR019734">
    <property type="entry name" value="TPR_rpt"/>
</dbReference>
<dbReference type="Pfam" id="PF13414">
    <property type="entry name" value="TPR_11"/>
    <property type="match status" value="1"/>
</dbReference>
<feature type="repeat" description="TPR" evidence="3">
    <location>
        <begin position="189"/>
        <end position="222"/>
    </location>
</feature>
<dbReference type="InterPro" id="IPR038577">
    <property type="entry name" value="GT10-like_C_sf"/>
</dbReference>
<protein>
    <recommendedName>
        <fullName evidence="4">Fucosyltransferase C-terminal domain-containing protein</fullName>
    </recommendedName>
</protein>
<dbReference type="Gene3D" id="3.40.50.11660">
    <property type="entry name" value="Glycosyl transferase family 10, C-terminal domain"/>
    <property type="match status" value="1"/>
</dbReference>
<reference evidence="6" key="1">
    <citation type="submission" date="2015-10" db="EMBL/GenBank/DDBJ databases">
        <authorList>
            <person name="Regsiter A."/>
            <person name="william w."/>
        </authorList>
    </citation>
    <scope>NUCLEOTIDE SEQUENCE [LARGE SCALE GENOMIC DNA]</scope>
</reference>
<dbReference type="Pfam" id="PF13176">
    <property type="entry name" value="TPR_7"/>
    <property type="match status" value="1"/>
</dbReference>
<dbReference type="RefSeq" id="WP_083579869.1">
    <property type="nucleotide sequence ID" value="NZ_LN889782.1"/>
</dbReference>
<dbReference type="AlphaFoldDB" id="A0A1J1LG06"/>
<dbReference type="InterPro" id="IPR013105">
    <property type="entry name" value="TPR_2"/>
</dbReference>
<organism evidence="5 6">
    <name type="scientific">Planktothrix tepida PCC 9214</name>
    <dbReference type="NCBI Taxonomy" id="671072"/>
    <lineage>
        <taxon>Bacteria</taxon>
        <taxon>Bacillati</taxon>
        <taxon>Cyanobacteriota</taxon>
        <taxon>Cyanophyceae</taxon>
        <taxon>Oscillatoriophycideae</taxon>
        <taxon>Oscillatoriales</taxon>
        <taxon>Microcoleaceae</taxon>
        <taxon>Planktothrix</taxon>
    </lineage>
</organism>
<dbReference type="InterPro" id="IPR011990">
    <property type="entry name" value="TPR-like_helical_dom_sf"/>
</dbReference>
<dbReference type="OrthoDB" id="442277at2"/>
<accession>A0A1J1LG06</accession>
<dbReference type="PANTHER" id="PTHR44858">
    <property type="entry name" value="TETRATRICOPEPTIDE REPEAT PROTEIN 6"/>
    <property type="match status" value="1"/>
</dbReference>
<proteinExistence type="predicted"/>
<dbReference type="SMART" id="SM00028">
    <property type="entry name" value="TPR"/>
    <property type="match status" value="7"/>
</dbReference>
<evidence type="ECO:0000256" key="3">
    <source>
        <dbReference type="PROSITE-ProRule" id="PRU00339"/>
    </source>
</evidence>
<gene>
    <name evidence="5" type="ORF">PL9214290095</name>
</gene>
<evidence type="ECO:0000259" key="4">
    <source>
        <dbReference type="Pfam" id="PF00852"/>
    </source>
</evidence>
<dbReference type="InterPro" id="IPR050498">
    <property type="entry name" value="Ycf3"/>
</dbReference>
<keyword evidence="2 3" id="KW-0802">TPR repeat</keyword>
<evidence type="ECO:0000256" key="2">
    <source>
        <dbReference type="ARBA" id="ARBA00022803"/>
    </source>
</evidence>
<dbReference type="EMBL" id="CZDF01000132">
    <property type="protein sequence ID" value="CUR30505.1"/>
    <property type="molecule type" value="Genomic_DNA"/>
</dbReference>